<accession>A0ACC2NIU2</accession>
<dbReference type="Proteomes" id="UP001239111">
    <property type="component" value="Chromosome 3"/>
</dbReference>
<sequence length="717" mass="80086">MAAMLIRSCLKRGVSRIKYCDGINDEVQVKLLIASSEIILSQCTCYHTSHVLWATRKRKDELQRRIKDLELAKINPKIKKKVPVVNVWKRMTVKDLATSAGRPMRDIKEALSLVDPEIDVEADSIFEDPAMLNETVRKLGAKARTINPPTLKTNEELNEMDQDAVKRPPPDPSQCVARRPVVTIMGHVDHGKTTLLDSLRHTSVVDSEFGGITQHIGAFNVTLGNGEKITFLDTPGHAAFSTMRARGAQATDIVILVVAADDGVMEQTVQSIKMARDAKVPIIVAVNKIDKPNLDFKKVHNGLAKHGVIVEDLGGDVQCVNISALKGLHLERLMETVLLQAELMELKGDPTGLVEGVVIESTNDLHRGKLATALIQRGTLRKGDVLVCGLAWAKVRAMFDHSGSIVSQATLSDAVQIIGWRELPVAGEEILQVENERQASAVLRVRQAKIGEIKSIEQKKVADEKHREHLVVYRKNVEKRRALGVRKLKHCLREEEVIQEDIRPKVDLIIKGDVLGSVEAIMDVLDTYNDDDRCRLSIVHYGVGPVTETDIELAKAFDGLIYCFNTNVPKSLAQRIAKENISVRHHKVIYKLIDDLKSEITKVLPTIKVEEEIGQAVVLQEFEINEKKKKVKVAGCRVTTGFLKKSALFKVERDGEVIYKGKAVELRHLKNVVESVKENVECGVKLENVNIDFKPNDVLICYRMVEKNQEVEWYPGF</sequence>
<gene>
    <name evidence="1" type="ORF">QAD02_001508</name>
</gene>
<dbReference type="EMBL" id="CM056743">
    <property type="protein sequence ID" value="KAJ8670249.1"/>
    <property type="molecule type" value="Genomic_DNA"/>
</dbReference>
<organism evidence="1 2">
    <name type="scientific">Eretmocerus hayati</name>
    <dbReference type="NCBI Taxonomy" id="131215"/>
    <lineage>
        <taxon>Eukaryota</taxon>
        <taxon>Metazoa</taxon>
        <taxon>Ecdysozoa</taxon>
        <taxon>Arthropoda</taxon>
        <taxon>Hexapoda</taxon>
        <taxon>Insecta</taxon>
        <taxon>Pterygota</taxon>
        <taxon>Neoptera</taxon>
        <taxon>Endopterygota</taxon>
        <taxon>Hymenoptera</taxon>
        <taxon>Apocrita</taxon>
        <taxon>Proctotrupomorpha</taxon>
        <taxon>Chalcidoidea</taxon>
        <taxon>Aphelinidae</taxon>
        <taxon>Aphelininae</taxon>
        <taxon>Eretmocerus</taxon>
    </lineage>
</organism>
<comment type="caution">
    <text evidence="1">The sequence shown here is derived from an EMBL/GenBank/DDBJ whole genome shotgun (WGS) entry which is preliminary data.</text>
</comment>
<reference evidence="1" key="1">
    <citation type="submission" date="2023-04" db="EMBL/GenBank/DDBJ databases">
        <title>A chromosome-level genome assembly of the parasitoid wasp Eretmocerus hayati.</title>
        <authorList>
            <person name="Zhong Y."/>
            <person name="Liu S."/>
            <person name="Liu Y."/>
        </authorList>
    </citation>
    <scope>NUCLEOTIDE SEQUENCE</scope>
    <source>
        <strain evidence="1">ZJU_SS_LIU_2023</strain>
    </source>
</reference>
<evidence type="ECO:0000313" key="2">
    <source>
        <dbReference type="Proteomes" id="UP001239111"/>
    </source>
</evidence>
<protein>
    <submittedName>
        <fullName evidence="1">Uncharacterized protein</fullName>
    </submittedName>
</protein>
<evidence type="ECO:0000313" key="1">
    <source>
        <dbReference type="EMBL" id="KAJ8670249.1"/>
    </source>
</evidence>
<proteinExistence type="predicted"/>
<name>A0ACC2NIU2_9HYME</name>
<keyword evidence="2" id="KW-1185">Reference proteome</keyword>